<proteinExistence type="inferred from homology"/>
<evidence type="ECO:0000313" key="10">
    <source>
        <dbReference type="EMBL" id="PSV48735.1"/>
    </source>
</evidence>
<dbReference type="InterPro" id="IPR010930">
    <property type="entry name" value="Flg_bb/hook_C_dom"/>
</dbReference>
<evidence type="ECO:0000256" key="3">
    <source>
        <dbReference type="ARBA" id="ARBA00009677"/>
    </source>
</evidence>
<comment type="caution">
    <text evidence="10">The sequence shown here is derived from an EMBL/GenBank/DDBJ whole genome shotgun (WGS) entry which is preliminary data.</text>
</comment>
<evidence type="ECO:0000256" key="6">
    <source>
        <dbReference type="ARBA" id="ARBA00023143"/>
    </source>
</evidence>
<keyword evidence="10" id="KW-0282">Flagellum</keyword>
<reference evidence="10 11" key="1">
    <citation type="submission" date="2018-03" db="EMBL/GenBank/DDBJ databases">
        <title>Whole genome sequencing of Histamine producing bacteria.</title>
        <authorList>
            <person name="Butler K."/>
        </authorList>
    </citation>
    <scope>NUCLEOTIDE SEQUENCE [LARGE SCALE GENOMIC DNA]</scope>
    <source>
        <strain evidence="10 11">ATCC 19614</strain>
    </source>
</reference>
<dbReference type="EMBL" id="PYOC01000002">
    <property type="protein sequence ID" value="PSV48735.1"/>
    <property type="molecule type" value="Genomic_DNA"/>
</dbReference>
<evidence type="ECO:0000256" key="1">
    <source>
        <dbReference type="ARBA" id="ARBA00004365"/>
    </source>
</evidence>
<feature type="domain" description="Flagellar basal-body/hook protein C-terminal" evidence="8">
    <location>
        <begin position="584"/>
        <end position="625"/>
    </location>
</feature>
<dbReference type="GO" id="GO:0005576">
    <property type="term" value="C:extracellular region"/>
    <property type="evidence" value="ECO:0007669"/>
    <property type="project" value="UniProtKB-SubCell"/>
</dbReference>
<keyword evidence="10" id="KW-0966">Cell projection</keyword>
<accession>A0A2T3LBM0</accession>
<keyword evidence="6" id="KW-0975">Bacterial flagellum</keyword>
<evidence type="ECO:0000259" key="8">
    <source>
        <dbReference type="Pfam" id="PF06429"/>
    </source>
</evidence>
<dbReference type="Pfam" id="PF22638">
    <property type="entry name" value="FlgK_D1"/>
    <property type="match status" value="1"/>
</dbReference>
<dbReference type="GO" id="GO:0009424">
    <property type="term" value="C:bacterial-type flagellum hook"/>
    <property type="evidence" value="ECO:0007669"/>
    <property type="project" value="InterPro"/>
</dbReference>
<dbReference type="NCBIfam" id="TIGR02492">
    <property type="entry name" value="flgK_ends"/>
    <property type="match status" value="1"/>
</dbReference>
<keyword evidence="5" id="KW-0964">Secreted</keyword>
<dbReference type="SUPFAM" id="SSF64518">
    <property type="entry name" value="Phase 1 flagellin"/>
    <property type="match status" value="1"/>
</dbReference>
<feature type="domain" description="Flagellar basal body rod protein N-terminal" evidence="7">
    <location>
        <begin position="6"/>
        <end position="35"/>
    </location>
</feature>
<dbReference type="AlphaFoldDB" id="A0A2T3LBM0"/>
<dbReference type="RefSeq" id="WP_107253299.1">
    <property type="nucleotide sequence ID" value="NZ_JAKJTK010000086.1"/>
</dbReference>
<keyword evidence="10" id="KW-0969">Cilium</keyword>
<comment type="subcellular location">
    <subcellularLocation>
        <location evidence="1">Bacterial flagellum</location>
    </subcellularLocation>
    <subcellularLocation>
        <location evidence="2">Secreted</location>
    </subcellularLocation>
</comment>
<comment type="similarity">
    <text evidence="3">Belongs to the flagella basal body rod proteins family.</text>
</comment>
<gene>
    <name evidence="10" type="ORF">C9J47_09525</name>
</gene>
<evidence type="ECO:0000256" key="4">
    <source>
        <dbReference type="ARBA" id="ARBA00016244"/>
    </source>
</evidence>
<dbReference type="GO" id="GO:0005198">
    <property type="term" value="F:structural molecule activity"/>
    <property type="evidence" value="ECO:0007669"/>
    <property type="project" value="InterPro"/>
</dbReference>
<evidence type="ECO:0000259" key="7">
    <source>
        <dbReference type="Pfam" id="PF00460"/>
    </source>
</evidence>
<keyword evidence="11" id="KW-1185">Reference proteome</keyword>
<dbReference type="PRINTS" id="PR01005">
    <property type="entry name" value="FLGHOOKAP1"/>
</dbReference>
<dbReference type="Proteomes" id="UP000241803">
    <property type="component" value="Unassembled WGS sequence"/>
</dbReference>
<sequence>MAFDLLNMGSQGLLTAQRQLNTTSHNINNVNTEGYSRQSVVQQTNDPIWWGGSQHGTGVHAAEVRRGYDQFATNELNITTTNLSYATEREGQLGRLDNMLANSSKKIPEDMNQWHDAVKAMADSPNDLGSRKVVIEKAKLVASGLNDSYGILAKQKSEANEVLSGTLNRVNDIGRELVEVHKALIKTPASGADNDLMDRHQNLINELSQYTKVTVTPKNNETFNVMIGSGHTLVSGTESSELRMINGKPDPQQTQLAIVEGKALKPIRNDDIGGKLAALFQYRDETLSQAMDEMGRIAIGFSDSVNELQSQGLDLNGEVGGNLFHDVNDPASAAARARIPAGSTADLKVYIEDINQLKVGEYGLTFDGSQHTLTSPDGSRQSVVPSGNPAAFAVDGLRIQMDSPIGIGERIAIRPTRDGAGNIKALLDDPAKIAAQSYLSSATKTNGNADLAINAAGGLNEFQVAVSPDASQFAVLDMKGNILQAPQVYPPSGEVNVGGTRFTLSSGAMGGDVFAVNLNAADGDNGNLIKMQELQAQKIMNDGRSSVIDVYEGLNTEMGVQKASASRLKEVGLVEKDAAQSRVAEIAGVNMDEEAANMMKFQQAYMASSRIMSVANETFDTLLNIR</sequence>
<evidence type="ECO:0000256" key="2">
    <source>
        <dbReference type="ARBA" id="ARBA00004613"/>
    </source>
</evidence>
<evidence type="ECO:0000256" key="5">
    <source>
        <dbReference type="ARBA" id="ARBA00022525"/>
    </source>
</evidence>
<dbReference type="InterPro" id="IPR002371">
    <property type="entry name" value="FlgK"/>
</dbReference>
<dbReference type="PANTHER" id="PTHR30033">
    <property type="entry name" value="FLAGELLAR HOOK-ASSOCIATED PROTEIN 1"/>
    <property type="match status" value="1"/>
</dbReference>
<name>A0A2T3LBM0_9GAMM</name>
<dbReference type="Pfam" id="PF06429">
    <property type="entry name" value="Flg_bbr_C"/>
    <property type="match status" value="1"/>
</dbReference>
<dbReference type="GO" id="GO:0044780">
    <property type="term" value="P:bacterial-type flagellum assembly"/>
    <property type="evidence" value="ECO:0007669"/>
    <property type="project" value="InterPro"/>
</dbReference>
<dbReference type="InterPro" id="IPR001444">
    <property type="entry name" value="Flag_bb_rod_N"/>
</dbReference>
<evidence type="ECO:0000259" key="9">
    <source>
        <dbReference type="Pfam" id="PF22638"/>
    </source>
</evidence>
<dbReference type="Pfam" id="PF00460">
    <property type="entry name" value="Flg_bb_rod"/>
    <property type="match status" value="1"/>
</dbReference>
<evidence type="ECO:0000313" key="11">
    <source>
        <dbReference type="Proteomes" id="UP000241803"/>
    </source>
</evidence>
<dbReference type="PANTHER" id="PTHR30033:SF1">
    <property type="entry name" value="FLAGELLAR HOOK-ASSOCIATED PROTEIN 1"/>
    <property type="match status" value="1"/>
</dbReference>
<feature type="domain" description="Flagellar hook-associated protein FlgK helical" evidence="9">
    <location>
        <begin position="93"/>
        <end position="324"/>
    </location>
</feature>
<organism evidence="10 11">
    <name type="scientific">Photobacterium indicum</name>
    <dbReference type="NCBI Taxonomy" id="81447"/>
    <lineage>
        <taxon>Bacteria</taxon>
        <taxon>Pseudomonadati</taxon>
        <taxon>Pseudomonadota</taxon>
        <taxon>Gammaproteobacteria</taxon>
        <taxon>Vibrionales</taxon>
        <taxon>Vibrionaceae</taxon>
        <taxon>Photobacterium</taxon>
    </lineage>
</organism>
<dbReference type="InterPro" id="IPR053927">
    <property type="entry name" value="FlgK_helical"/>
</dbReference>
<protein>
    <recommendedName>
        <fullName evidence="4">Flagellar hook-associated protein 1</fullName>
    </recommendedName>
</protein>